<dbReference type="AlphaFoldDB" id="A0A097CRZ1"/>
<feature type="transmembrane region" description="Helical" evidence="1">
    <location>
        <begin position="219"/>
        <end position="241"/>
    </location>
</feature>
<sequence>MTRPLGRNFLLFSGLLLLAGSMLQMNGGRRHPAITEEMGTFGSDEFMLSFAKLMVNEKDWQLYHEQMLAGPLLWAIGCWAVILLARQVGDSRWTPMGFIALAMGAVLWVLTYMYDGWVSPETAKALLAAQGDETLAAAITQTYASGQWFTIRVGIYSWLLVAFGTALLSIGVINLARSYSRGIGKPLAWFLGGFGLFLGLWSLVGWLSGNYYPGPMVSLWWLPANIATQFWFTGLSILVLLHAFGLHQRGDATPVSPAPTEQPVAERA</sequence>
<accession>A0A097CRZ1</accession>
<keyword evidence="1" id="KW-0812">Transmembrane</keyword>
<evidence type="ECO:0000256" key="1">
    <source>
        <dbReference type="SAM" id="Phobius"/>
    </source>
</evidence>
<organism evidence="2">
    <name type="scientific">Verrucosispora sp. MS100047</name>
    <dbReference type="NCBI Taxonomy" id="1410949"/>
    <lineage>
        <taxon>Bacteria</taxon>
        <taxon>Bacillati</taxon>
        <taxon>Actinomycetota</taxon>
        <taxon>Actinomycetes</taxon>
        <taxon>Micromonosporales</taxon>
        <taxon>Micromonosporaceae</taxon>
        <taxon>Micromonospora</taxon>
    </lineage>
</organism>
<gene>
    <name evidence="2" type="ORF">VASRM7_204</name>
</gene>
<protein>
    <recommendedName>
        <fullName evidence="3">Integral membrane protein</fullName>
    </recommendedName>
</protein>
<keyword evidence="1" id="KW-1133">Transmembrane helix</keyword>
<reference evidence="2" key="1">
    <citation type="journal article" date="2016" name="Appl. Microbiol. Biotechnol.">
        <title>Anti-MRSA and anti-TB metabolites from marine-derived Verrucosispora sp. MS100047.</title>
        <authorList>
            <person name="Huang P."/>
            <person name="Xie F."/>
            <person name="Ren B."/>
            <person name="Wang Q."/>
            <person name="Wang J."/>
            <person name="Wang Q."/>
            <person name="Abdel-Mageed W.M."/>
            <person name="Liu M."/>
            <person name="Han J."/>
            <person name="Oyeleye A."/>
            <person name="Shen J."/>
            <person name="Song F."/>
            <person name="Dai H."/>
            <person name="Liu X."/>
            <person name="Zhang L."/>
        </authorList>
    </citation>
    <scope>NUCLEOTIDE SEQUENCE</scope>
    <source>
        <strain evidence="2">MS100047</strain>
    </source>
</reference>
<evidence type="ECO:0000313" key="2">
    <source>
        <dbReference type="EMBL" id="AIS85442.1"/>
    </source>
</evidence>
<evidence type="ECO:0008006" key="3">
    <source>
        <dbReference type="Google" id="ProtNLM"/>
    </source>
</evidence>
<feature type="transmembrane region" description="Helical" evidence="1">
    <location>
        <begin position="97"/>
        <end position="114"/>
    </location>
</feature>
<keyword evidence="1" id="KW-0472">Membrane</keyword>
<proteinExistence type="predicted"/>
<feature type="transmembrane region" description="Helical" evidence="1">
    <location>
        <begin position="187"/>
        <end position="207"/>
    </location>
</feature>
<feature type="transmembrane region" description="Helical" evidence="1">
    <location>
        <begin position="155"/>
        <end position="175"/>
    </location>
</feature>
<name>A0A097CRZ1_9ACTN</name>
<feature type="transmembrane region" description="Helical" evidence="1">
    <location>
        <begin position="67"/>
        <end position="85"/>
    </location>
</feature>
<dbReference type="EMBL" id="KF826648">
    <property type="protein sequence ID" value="AIS85442.1"/>
    <property type="molecule type" value="Genomic_DNA"/>
</dbReference>